<dbReference type="OrthoDB" id="784738at2759"/>
<name>R0GQ00_9BRAS</name>
<dbReference type="KEGG" id="crb:17879362"/>
<dbReference type="Proteomes" id="UP000029121">
    <property type="component" value="Unassembled WGS sequence"/>
</dbReference>
<dbReference type="eggNOG" id="ENOG502RRH0">
    <property type="taxonomic scope" value="Eukaryota"/>
</dbReference>
<accession>R0GQ00</accession>
<dbReference type="PANTHER" id="PTHR35708:SF3">
    <property type="entry name" value="GB|AAD25831.1"/>
    <property type="match status" value="1"/>
</dbReference>
<feature type="signal peptide" evidence="1">
    <location>
        <begin position="1"/>
        <end position="16"/>
    </location>
</feature>
<reference evidence="3" key="1">
    <citation type="journal article" date="2013" name="Nat. Genet.">
        <title>The Capsella rubella genome and the genomic consequences of rapid mating system evolution.</title>
        <authorList>
            <person name="Slotte T."/>
            <person name="Hazzouri K.M."/>
            <person name="Agren J.A."/>
            <person name="Koenig D."/>
            <person name="Maumus F."/>
            <person name="Guo Y.L."/>
            <person name="Steige K."/>
            <person name="Platts A.E."/>
            <person name="Escobar J.S."/>
            <person name="Newman L.K."/>
            <person name="Wang W."/>
            <person name="Mandakova T."/>
            <person name="Vello E."/>
            <person name="Smith L.M."/>
            <person name="Henz S.R."/>
            <person name="Steffen J."/>
            <person name="Takuno S."/>
            <person name="Brandvain Y."/>
            <person name="Coop G."/>
            <person name="Andolfatto P."/>
            <person name="Hu T.T."/>
            <person name="Blanchette M."/>
            <person name="Clark R.M."/>
            <person name="Quesneville H."/>
            <person name="Nordborg M."/>
            <person name="Gaut B.S."/>
            <person name="Lysak M.A."/>
            <person name="Jenkins J."/>
            <person name="Grimwood J."/>
            <person name="Chapman J."/>
            <person name="Prochnik S."/>
            <person name="Shu S."/>
            <person name="Rokhsar D."/>
            <person name="Schmutz J."/>
            <person name="Weigel D."/>
            <person name="Wright S.I."/>
        </authorList>
    </citation>
    <scope>NUCLEOTIDE SEQUENCE [LARGE SCALE GENOMIC DNA]</scope>
    <source>
        <strain evidence="3">cv. Monte Gargano</strain>
    </source>
</reference>
<keyword evidence="1" id="KW-0732">Signal</keyword>
<dbReference type="AlphaFoldDB" id="R0GQ00"/>
<sequence>MVELLFLLSFLVELQSNCFHMNYLESIKMKQGVVSFVSLLFKKPVSWLSFLAPPLLHIIGLGFSQILFTSAAALVFSSYFFPLSIQTPNSKVQDLSTQLEYSIEESEVSTTTTDHDHIAKDSGEDDGTIPDEESLIELSLPSGHYVGHHYSTIIGQENQKIMYNDVQDFKLIQLSAEYEDDNLIEIDISIGSIKCSRFQIKA</sequence>
<evidence type="ECO:0000313" key="2">
    <source>
        <dbReference type="EMBL" id="EOA18944.1"/>
    </source>
</evidence>
<keyword evidence="3" id="KW-1185">Reference proteome</keyword>
<evidence type="ECO:0000256" key="1">
    <source>
        <dbReference type="SAM" id="SignalP"/>
    </source>
</evidence>
<dbReference type="EMBL" id="KB870811">
    <property type="protein sequence ID" value="EOA18944.1"/>
    <property type="molecule type" value="Genomic_DNA"/>
</dbReference>
<organism evidence="2 3">
    <name type="scientific">Capsella rubella</name>
    <dbReference type="NCBI Taxonomy" id="81985"/>
    <lineage>
        <taxon>Eukaryota</taxon>
        <taxon>Viridiplantae</taxon>
        <taxon>Streptophyta</taxon>
        <taxon>Embryophyta</taxon>
        <taxon>Tracheophyta</taxon>
        <taxon>Spermatophyta</taxon>
        <taxon>Magnoliopsida</taxon>
        <taxon>eudicotyledons</taxon>
        <taxon>Gunneridae</taxon>
        <taxon>Pentapetalae</taxon>
        <taxon>rosids</taxon>
        <taxon>malvids</taxon>
        <taxon>Brassicales</taxon>
        <taxon>Brassicaceae</taxon>
        <taxon>Camelineae</taxon>
        <taxon>Capsella</taxon>
    </lineage>
</organism>
<dbReference type="PANTHER" id="PTHR35708">
    <property type="entry name" value="GB|AAD25831.1"/>
    <property type="match status" value="1"/>
</dbReference>
<evidence type="ECO:0000313" key="3">
    <source>
        <dbReference type="Proteomes" id="UP000029121"/>
    </source>
</evidence>
<feature type="chain" id="PRO_5004341360" evidence="1">
    <location>
        <begin position="17"/>
        <end position="202"/>
    </location>
</feature>
<proteinExistence type="predicted"/>
<gene>
    <name evidence="2" type="ORF">CARUB_v10007578mg</name>
</gene>
<protein>
    <submittedName>
        <fullName evidence="2">Uncharacterized protein</fullName>
    </submittedName>
</protein>